<feature type="compositionally biased region" description="Low complexity" evidence="1">
    <location>
        <begin position="229"/>
        <end position="240"/>
    </location>
</feature>
<organism evidence="3 4">
    <name type="scientific">Georgenia daeguensis</name>
    <dbReference type="NCBI Taxonomy" id="908355"/>
    <lineage>
        <taxon>Bacteria</taxon>
        <taxon>Bacillati</taxon>
        <taxon>Actinomycetota</taxon>
        <taxon>Actinomycetes</taxon>
        <taxon>Micrococcales</taxon>
        <taxon>Bogoriellaceae</taxon>
        <taxon>Georgenia</taxon>
    </lineage>
</organism>
<dbReference type="SUPFAM" id="SSF51905">
    <property type="entry name" value="FAD/NAD(P)-binding domain"/>
    <property type="match status" value="1"/>
</dbReference>
<dbReference type="PANTHER" id="PTHR42685:SF22">
    <property type="entry name" value="CONDITIONED MEDIUM FACTOR RECEPTOR 1"/>
    <property type="match status" value="1"/>
</dbReference>
<dbReference type="InterPro" id="IPR036188">
    <property type="entry name" value="FAD/NAD-bd_sf"/>
</dbReference>
<proteinExistence type="predicted"/>
<gene>
    <name evidence="3" type="ORF">GCM10022262_24880</name>
</gene>
<feature type="domain" description="FAD-binding" evidence="2">
    <location>
        <begin position="2"/>
        <end position="173"/>
    </location>
</feature>
<dbReference type="Proteomes" id="UP001499841">
    <property type="component" value="Unassembled WGS sequence"/>
</dbReference>
<dbReference type="InterPro" id="IPR002938">
    <property type="entry name" value="FAD-bd"/>
</dbReference>
<protein>
    <submittedName>
        <fullName evidence="3">NAD(P)/FAD-dependent oxidoreductase</fullName>
    </submittedName>
</protein>
<evidence type="ECO:0000259" key="2">
    <source>
        <dbReference type="Pfam" id="PF01494"/>
    </source>
</evidence>
<keyword evidence="4" id="KW-1185">Reference proteome</keyword>
<comment type="caution">
    <text evidence="3">The sequence shown here is derived from an EMBL/GenBank/DDBJ whole genome shotgun (WGS) entry which is preliminary data.</text>
</comment>
<accession>A0ABP8EVX2</accession>
<dbReference type="InterPro" id="IPR050407">
    <property type="entry name" value="Geranylgeranyl_reductase"/>
</dbReference>
<dbReference type="PANTHER" id="PTHR42685">
    <property type="entry name" value="GERANYLGERANYL DIPHOSPHATE REDUCTASE"/>
    <property type="match status" value="1"/>
</dbReference>
<dbReference type="Pfam" id="PF01494">
    <property type="entry name" value="FAD_binding_3"/>
    <property type="match status" value="1"/>
</dbReference>
<sequence>MVGGRVAGAATAMLLARGGLRVLCLERTRLGSDTLSTHALMRAGVLQLSRWGLLDDVVGAGVPPVHRVVFHYGWDSTTVTVRPGAGVDALYAPRRTFLDALLVRSAVAAGARVEHGATVTGLLRGDDGAAIGVVVRGRDGVREEHAPLVVGADGLRSLVAAAVGAAVRWQGRDAADSTYGYLAVPATGYEWYYDEGCGGGLIPTNDGLTCVFAGSAAGGRAAGHGAGHPTGYAAGHVPAGAPAPPGRRAPRPAASAGEDPWAGTSVPPALAERIAGLPLVGRLRHVPGVPGFLRSAAGPGWALVGDASGWKDPLSTHGMTDALRDAELLARALLAAPEPGPRQREALAEYEATRDRLTVPLLEATEPIVGFRWDLAEVQGLLRGLAAAMADEVDVLLALDVATV</sequence>
<dbReference type="Gene3D" id="3.50.50.60">
    <property type="entry name" value="FAD/NAD(P)-binding domain"/>
    <property type="match status" value="2"/>
</dbReference>
<name>A0ABP8EVX2_9MICO</name>
<evidence type="ECO:0000256" key="1">
    <source>
        <dbReference type="SAM" id="MobiDB-lite"/>
    </source>
</evidence>
<reference evidence="4" key="1">
    <citation type="journal article" date="2019" name="Int. J. Syst. Evol. Microbiol.">
        <title>The Global Catalogue of Microorganisms (GCM) 10K type strain sequencing project: providing services to taxonomists for standard genome sequencing and annotation.</title>
        <authorList>
            <consortium name="The Broad Institute Genomics Platform"/>
            <consortium name="The Broad Institute Genome Sequencing Center for Infectious Disease"/>
            <person name="Wu L."/>
            <person name="Ma J."/>
        </authorList>
    </citation>
    <scope>NUCLEOTIDE SEQUENCE [LARGE SCALE GENOMIC DNA]</scope>
    <source>
        <strain evidence="4">JCM 17459</strain>
    </source>
</reference>
<feature type="region of interest" description="Disordered" evidence="1">
    <location>
        <begin position="223"/>
        <end position="264"/>
    </location>
</feature>
<dbReference type="EMBL" id="BAABBA010000011">
    <property type="protein sequence ID" value="GAA4288128.1"/>
    <property type="molecule type" value="Genomic_DNA"/>
</dbReference>
<evidence type="ECO:0000313" key="4">
    <source>
        <dbReference type="Proteomes" id="UP001499841"/>
    </source>
</evidence>
<evidence type="ECO:0000313" key="3">
    <source>
        <dbReference type="EMBL" id="GAA4288128.1"/>
    </source>
</evidence>